<dbReference type="Pfam" id="PF18730">
    <property type="entry name" value="HEPN_Cthe2314"/>
    <property type="match status" value="1"/>
</dbReference>
<organism evidence="2 3">
    <name type="scientific">Nitrospina gracilis (strain 3/211)</name>
    <dbReference type="NCBI Taxonomy" id="1266370"/>
    <lineage>
        <taxon>Bacteria</taxon>
        <taxon>Pseudomonadati</taxon>
        <taxon>Nitrospinota/Tectimicrobiota group</taxon>
        <taxon>Nitrospinota</taxon>
        <taxon>Nitrospinia</taxon>
        <taxon>Nitrospinales</taxon>
        <taxon>Nitrospinaceae</taxon>
        <taxon>Nitrospina</taxon>
    </lineage>
</organism>
<evidence type="ECO:0000313" key="2">
    <source>
        <dbReference type="EMBL" id="CCQ90824.1"/>
    </source>
</evidence>
<keyword evidence="3" id="KW-1185">Reference proteome</keyword>
<dbReference type="InterPro" id="IPR041394">
    <property type="entry name" value="HEPN_Cthe2314"/>
</dbReference>
<protein>
    <recommendedName>
        <fullName evidence="1">Cthe-2314-like HEPN domain-containing protein</fullName>
    </recommendedName>
</protein>
<dbReference type="AlphaFoldDB" id="M1YZA7"/>
<feature type="domain" description="Cthe-2314-like HEPN" evidence="1">
    <location>
        <begin position="62"/>
        <end position="202"/>
    </location>
</feature>
<dbReference type="RefSeq" id="WP_005008836.1">
    <property type="nucleotide sequence ID" value="NZ_HG422173.1"/>
</dbReference>
<evidence type="ECO:0000259" key="1">
    <source>
        <dbReference type="Pfam" id="PF18730"/>
    </source>
</evidence>
<name>M1YZA7_NITG3</name>
<dbReference type="InParanoid" id="M1YZA7"/>
<dbReference type="Proteomes" id="UP000011704">
    <property type="component" value="Unassembled WGS sequence"/>
</dbReference>
<proteinExistence type="predicted"/>
<comment type="caution">
    <text evidence="2">The sequence shown here is derived from an EMBL/GenBank/DDBJ whole genome shotgun (WGS) entry which is preliminary data.</text>
</comment>
<gene>
    <name evidence="2" type="ORF">NITGR_410010</name>
</gene>
<dbReference type="HOGENOM" id="CLU_939507_0_0_0"/>
<dbReference type="STRING" id="1266370.NITGR_410010"/>
<accession>M1YZA7</accession>
<dbReference type="EMBL" id="CAQJ01000046">
    <property type="protein sequence ID" value="CCQ90824.1"/>
    <property type="molecule type" value="Genomic_DNA"/>
</dbReference>
<evidence type="ECO:0000313" key="3">
    <source>
        <dbReference type="Proteomes" id="UP000011704"/>
    </source>
</evidence>
<sequence>MGEDLSKRISEIVPKFLETYDLVHEWEEFGLFERASKSLLHDSGKIDKFLNIPDPRFNSISWARDVDWLIDQVYFSFYWMDAFAKYFEEKHDSSKGPYGDYWPASYYADNCMLGIYSCRDKIALMVWAFYCPFDITKKEEVLDFHKIMKRLNHPVKYAIKADDSQEFWNALNGLNDSVFNKEIAEYRHKKIHRREPKIIMGPIENCHFRDYTFPVLDPNEEEEWKNQMKAKGDSPQVIESVMRNSVFDGVMYRRKSVNDLLVSYSDVKDQIERAFKKTLKVAVTCFDILDSRLFPK</sequence>
<reference evidence="2 3" key="1">
    <citation type="journal article" date="2013" name="Front. Microbiol.">
        <title>The genome of Nitrospina gracilis illuminates the metabolism and evolution of the major marine nitrite oxidizer.</title>
        <authorList>
            <person name="Luecker S."/>
            <person name="Nowka B."/>
            <person name="Rattei T."/>
            <person name="Spieck E."/>
            <person name="and Daims H."/>
        </authorList>
    </citation>
    <scope>NUCLEOTIDE SEQUENCE [LARGE SCALE GENOMIC DNA]</scope>
    <source>
        <strain evidence="2 3">3/211</strain>
    </source>
</reference>